<accession>A0A423HAF3</accession>
<dbReference type="AlphaFoldDB" id="A0A423HAF3"/>
<gene>
    <name evidence="1" type="ORF">BK659_09305</name>
</gene>
<comment type="caution">
    <text evidence="1">The sequence shown here is derived from an EMBL/GenBank/DDBJ whole genome shotgun (WGS) entry which is preliminary data.</text>
</comment>
<proteinExistence type="predicted"/>
<dbReference type="EMBL" id="MOBJ01000006">
    <property type="protein sequence ID" value="RON10089.1"/>
    <property type="molecule type" value="Genomic_DNA"/>
</dbReference>
<evidence type="ECO:0000313" key="2">
    <source>
        <dbReference type="Proteomes" id="UP000286071"/>
    </source>
</evidence>
<evidence type="ECO:0000313" key="1">
    <source>
        <dbReference type="EMBL" id="RON10089.1"/>
    </source>
</evidence>
<organism evidence="1 2">
    <name type="scientific">Pseudomonas brassicacearum</name>
    <dbReference type="NCBI Taxonomy" id="930166"/>
    <lineage>
        <taxon>Bacteria</taxon>
        <taxon>Pseudomonadati</taxon>
        <taxon>Pseudomonadota</taxon>
        <taxon>Gammaproteobacteria</taxon>
        <taxon>Pseudomonadales</taxon>
        <taxon>Pseudomonadaceae</taxon>
        <taxon>Pseudomonas</taxon>
    </lineage>
</organism>
<protein>
    <submittedName>
        <fullName evidence="1">Uncharacterized protein</fullName>
    </submittedName>
</protein>
<name>A0A423HAF3_9PSED</name>
<dbReference type="Proteomes" id="UP000286071">
    <property type="component" value="Unassembled WGS sequence"/>
</dbReference>
<reference evidence="1 2" key="1">
    <citation type="submission" date="2016-10" db="EMBL/GenBank/DDBJ databases">
        <title>Comparative genome analysis of multiple Pseudomonas spp. focuses on biocontrol and plant growth promoting traits.</title>
        <authorList>
            <person name="Tao X.-Y."/>
            <person name="Taylor C.G."/>
        </authorList>
    </citation>
    <scope>NUCLEOTIDE SEQUENCE [LARGE SCALE GENOMIC DNA]</scope>
    <source>
        <strain evidence="1 2">48H11</strain>
    </source>
</reference>
<sequence>MNVAAKKTSTQDYFDVTLEDAAPFQTSGTALRSSTSPNRGETWVVEATERDGDEKRLRVFLIVFSKTLSNGNHKVGEDKQGHVTIELVDYTDPQNPTSQLAISGDINFQLDVTGSRFSGDFNVQIKKKDTHAHSTAADGQFDTLLTNANR</sequence>